<comment type="caution">
    <text evidence="2">The sequence shown here is derived from an EMBL/GenBank/DDBJ whole genome shotgun (WGS) entry which is preliminary data.</text>
</comment>
<organism evidence="2 3">
    <name type="scientific">Methylobacterium trifolii</name>
    <dbReference type="NCBI Taxonomy" id="1003092"/>
    <lineage>
        <taxon>Bacteria</taxon>
        <taxon>Pseudomonadati</taxon>
        <taxon>Pseudomonadota</taxon>
        <taxon>Alphaproteobacteria</taxon>
        <taxon>Hyphomicrobiales</taxon>
        <taxon>Methylobacteriaceae</taxon>
        <taxon>Methylobacterium</taxon>
    </lineage>
</organism>
<reference evidence="2" key="2">
    <citation type="submission" date="2021-08" db="EMBL/GenBank/DDBJ databases">
        <authorList>
            <person name="Tani A."/>
            <person name="Ola A."/>
            <person name="Ogura Y."/>
            <person name="Katsura K."/>
            <person name="Hayashi T."/>
        </authorList>
    </citation>
    <scope>NUCLEOTIDE SEQUENCE</scope>
    <source>
        <strain evidence="2">DSM 23632</strain>
    </source>
</reference>
<accession>A0ABQ4U334</accession>
<name>A0ABQ4U334_9HYPH</name>
<dbReference type="EMBL" id="BPRB01000198">
    <property type="protein sequence ID" value="GJE61264.1"/>
    <property type="molecule type" value="Genomic_DNA"/>
</dbReference>
<feature type="compositionally biased region" description="Pro residues" evidence="1">
    <location>
        <begin position="108"/>
        <end position="123"/>
    </location>
</feature>
<evidence type="ECO:0008006" key="4">
    <source>
        <dbReference type="Google" id="ProtNLM"/>
    </source>
</evidence>
<evidence type="ECO:0000313" key="2">
    <source>
        <dbReference type="EMBL" id="GJE61264.1"/>
    </source>
</evidence>
<evidence type="ECO:0000313" key="3">
    <source>
        <dbReference type="Proteomes" id="UP001055057"/>
    </source>
</evidence>
<evidence type="ECO:0000256" key="1">
    <source>
        <dbReference type="SAM" id="MobiDB-lite"/>
    </source>
</evidence>
<feature type="region of interest" description="Disordered" evidence="1">
    <location>
        <begin position="104"/>
        <end position="123"/>
    </location>
</feature>
<reference evidence="2" key="1">
    <citation type="journal article" date="2021" name="Front. Microbiol.">
        <title>Comprehensive Comparative Genomics and Phenotyping of Methylobacterium Species.</title>
        <authorList>
            <person name="Alessa O."/>
            <person name="Ogura Y."/>
            <person name="Fujitani Y."/>
            <person name="Takami H."/>
            <person name="Hayashi T."/>
            <person name="Sahin N."/>
            <person name="Tani A."/>
        </authorList>
    </citation>
    <scope>NUCLEOTIDE SEQUENCE</scope>
    <source>
        <strain evidence="2">DSM 23632</strain>
    </source>
</reference>
<protein>
    <recommendedName>
        <fullName evidence="4">DUF2946 domain-containing protein</fullName>
    </recommendedName>
</protein>
<dbReference type="Proteomes" id="UP001055057">
    <property type="component" value="Unassembled WGS sequence"/>
</dbReference>
<gene>
    <name evidence="2" type="ORF">MPOCJGCO_3385</name>
</gene>
<sequence>MRRRSPGSAGGRAIIAVIALYALLLQAFLGALAPPAFAGPGEAMICGHDGTDAPADDPAACRQHECCLPIHAEPLTLAPVASLLATPAWPLRVATRLVWSPADAIAPRAPPDPTASPRGPPAL</sequence>
<proteinExistence type="predicted"/>
<keyword evidence="3" id="KW-1185">Reference proteome</keyword>